<dbReference type="Pfam" id="PF00672">
    <property type="entry name" value="HAMP"/>
    <property type="match status" value="1"/>
</dbReference>
<dbReference type="RefSeq" id="WP_135767371.1">
    <property type="nucleotide sequence ID" value="NZ_RQET01000004.1"/>
</dbReference>
<feature type="domain" description="HAMP" evidence="5">
    <location>
        <begin position="687"/>
        <end position="739"/>
    </location>
</feature>
<feature type="region of interest" description="Disordered" evidence="3">
    <location>
        <begin position="201"/>
        <end position="221"/>
    </location>
</feature>
<dbReference type="PANTHER" id="PTHR43156">
    <property type="entry name" value="STAGE II SPORULATION PROTEIN E-RELATED"/>
    <property type="match status" value="1"/>
</dbReference>
<dbReference type="Pfam" id="PF07228">
    <property type="entry name" value="SpoIIE"/>
    <property type="match status" value="1"/>
</dbReference>
<keyword evidence="1" id="KW-0378">Hydrolase</keyword>
<keyword evidence="4" id="KW-0812">Transmembrane</keyword>
<dbReference type="SUPFAM" id="SSF158472">
    <property type="entry name" value="HAMP domain-like"/>
    <property type="match status" value="1"/>
</dbReference>
<name>A0A4R9GHB4_9LEPT</name>
<accession>A0A4R9GHB4</accession>
<dbReference type="AlphaFoldDB" id="A0A4R9GHB4"/>
<dbReference type="GO" id="GO:0016020">
    <property type="term" value="C:membrane"/>
    <property type="evidence" value="ECO:0007669"/>
    <property type="project" value="InterPro"/>
</dbReference>
<dbReference type="SMART" id="SM00331">
    <property type="entry name" value="PP2C_SIG"/>
    <property type="match status" value="1"/>
</dbReference>
<evidence type="ECO:0000256" key="1">
    <source>
        <dbReference type="ARBA" id="ARBA00022801"/>
    </source>
</evidence>
<dbReference type="CDD" id="cd06225">
    <property type="entry name" value="HAMP"/>
    <property type="match status" value="1"/>
</dbReference>
<dbReference type="PANTHER" id="PTHR43156:SF2">
    <property type="entry name" value="STAGE II SPORULATION PROTEIN E"/>
    <property type="match status" value="1"/>
</dbReference>
<evidence type="ECO:0000256" key="4">
    <source>
        <dbReference type="SAM" id="Phobius"/>
    </source>
</evidence>
<reference evidence="6" key="1">
    <citation type="journal article" date="2019" name="PLoS Negl. Trop. Dis.">
        <title>Revisiting the worldwide diversity of Leptospira species in the environment.</title>
        <authorList>
            <person name="Vincent A.T."/>
            <person name="Schiettekatte O."/>
            <person name="Bourhy P."/>
            <person name="Veyrier F.J."/>
            <person name="Picardeau M."/>
        </authorList>
    </citation>
    <scope>NUCLEOTIDE SEQUENCE [LARGE SCALE GENOMIC DNA]</scope>
    <source>
        <strain evidence="6">SSW15</strain>
    </source>
</reference>
<evidence type="ECO:0000313" key="6">
    <source>
        <dbReference type="EMBL" id="TGK11969.1"/>
    </source>
</evidence>
<dbReference type="GO" id="GO:0007165">
    <property type="term" value="P:signal transduction"/>
    <property type="evidence" value="ECO:0007669"/>
    <property type="project" value="InterPro"/>
</dbReference>
<dbReference type="GO" id="GO:0016791">
    <property type="term" value="F:phosphatase activity"/>
    <property type="evidence" value="ECO:0007669"/>
    <property type="project" value="TreeGrafter"/>
</dbReference>
<dbReference type="SMART" id="SM00304">
    <property type="entry name" value="HAMP"/>
    <property type="match status" value="1"/>
</dbReference>
<keyword evidence="2" id="KW-0175">Coiled coil</keyword>
<evidence type="ECO:0000313" key="7">
    <source>
        <dbReference type="Proteomes" id="UP000298458"/>
    </source>
</evidence>
<keyword evidence="4" id="KW-0472">Membrane</keyword>
<feature type="coiled-coil region" evidence="2">
    <location>
        <begin position="441"/>
        <end position="519"/>
    </location>
</feature>
<evidence type="ECO:0000259" key="5">
    <source>
        <dbReference type="PROSITE" id="PS50885"/>
    </source>
</evidence>
<protein>
    <submittedName>
        <fullName evidence="6">HAMP domain-containing protein</fullName>
    </submittedName>
</protein>
<evidence type="ECO:0000256" key="2">
    <source>
        <dbReference type="SAM" id="Coils"/>
    </source>
</evidence>
<dbReference type="Gene3D" id="6.10.340.10">
    <property type="match status" value="1"/>
</dbReference>
<proteinExistence type="predicted"/>
<comment type="caution">
    <text evidence="6">The sequence shown here is derived from an EMBL/GenBank/DDBJ whole genome shotgun (WGS) entry which is preliminary data.</text>
</comment>
<keyword evidence="4" id="KW-1133">Transmembrane helix</keyword>
<gene>
    <name evidence="6" type="ORF">EHO60_06715</name>
</gene>
<dbReference type="PROSITE" id="PS50885">
    <property type="entry name" value="HAMP"/>
    <property type="match status" value="1"/>
</dbReference>
<dbReference type="Gene3D" id="3.60.40.10">
    <property type="entry name" value="PPM-type phosphatase domain"/>
    <property type="match status" value="1"/>
</dbReference>
<dbReference type="EMBL" id="RQET01000004">
    <property type="protein sequence ID" value="TGK11969.1"/>
    <property type="molecule type" value="Genomic_DNA"/>
</dbReference>
<dbReference type="OrthoDB" id="343514at2"/>
<dbReference type="Proteomes" id="UP000298458">
    <property type="component" value="Unassembled WGS sequence"/>
</dbReference>
<dbReference type="InterPro" id="IPR036457">
    <property type="entry name" value="PPM-type-like_dom_sf"/>
</dbReference>
<feature type="transmembrane region" description="Helical" evidence="4">
    <location>
        <begin position="667"/>
        <end position="690"/>
    </location>
</feature>
<dbReference type="InterPro" id="IPR003660">
    <property type="entry name" value="HAMP_dom"/>
</dbReference>
<evidence type="ECO:0000256" key="3">
    <source>
        <dbReference type="SAM" id="MobiDB-lite"/>
    </source>
</evidence>
<organism evidence="6 7">
    <name type="scientific">Leptospira fletcheri</name>
    <dbReference type="NCBI Taxonomy" id="2484981"/>
    <lineage>
        <taxon>Bacteria</taxon>
        <taxon>Pseudomonadati</taxon>
        <taxon>Spirochaetota</taxon>
        <taxon>Spirochaetia</taxon>
        <taxon>Leptospirales</taxon>
        <taxon>Leptospiraceae</taxon>
        <taxon>Leptospira</taxon>
    </lineage>
</organism>
<dbReference type="InterPro" id="IPR052016">
    <property type="entry name" value="Bact_Sigma-Reg"/>
</dbReference>
<keyword evidence="7" id="KW-1185">Reference proteome</keyword>
<dbReference type="InterPro" id="IPR001932">
    <property type="entry name" value="PPM-type_phosphatase-like_dom"/>
</dbReference>
<sequence length="994" mass="113869">MIKNKFLRMVLPGIRAKLSFFTAALVVSILAFTSAVHYSQQKKALEEKINSELKAPLDYVNTVVLDLENLSRSMILIEEFKIRVKEKKKELSKFKRTVVQKESGFFGALKSFGQSIGLNVRRGNVYRSVDTYFTRYLSEKEIQEFETKVRNELRKENGAPIEAPVYEKIRTIAEKTAIAKLTGENARSRIEEIEEELKITESELSKSDSDPRKKKSLLDTKTKLEKEKKASEKSISESEKRSVSEETNLAKALQSFFRGSYKDGISSLGLLPDKIRILAYDRSGKQTLDTGLLFLQSAGTAKKLLNQKEFEQSKDSLFQGSDVLEVIREKSEPESFEVGGRQYEVVYRPVFRNPGTAERSRILAEEVSKNGSGWRKYLEEDRKLSKEFEELTQKLKIRISELRKEGKSKPAADPTFRNLSFQYRKLLKKRDSRLNELHPYASVFEKARTKWTEEKKSLEEKSASLSKEVLEWEKMLKFPPKQGETRKSPEDIREKLRELEAQIEEIRDSLVRLETLKEDWSSFEERKAEDSVYGLREAALEDFAFLPFKAGSSSIRRYYKDSEERKHVREKWKLLREWILSGNSETELPNLPKNKTFLTEAGILIRSRSEAEEVMWELDSTPLVSVQEKEAKGLVYDLLRKDLLGYNLIIIDRTEGARQIRDNREELIRYTGVIGGVAILLAYGLAWFVVRRIRTISVKAEEIGGGNLKVEFPSAGYDEIGILSESLNEMVHGLREREEMRGELLAGEEIQKRLLPEKLPTSLNDYVEFGAFYKAMAGVGGDYYDFIELGQNKIAFCIGDVSNHGVGPAIVMALFRAQIRAILRRGERDLKKILLEMNSQLYEDTPDHMFVTFFLGFFDANTSKVEYISAGHVKPLFYDSSEKKLHELPAGGLPIGMDENSFFETTIERRVLALDSGDIFFEYTDGLDEARNPDGNMYGRERLARLLFANGEKRPENLIQTIVADLETHTAQELGKPGISRLSDDIAMIAIRKR</sequence>